<name>A0A7V8VGR9_9BACT</name>
<dbReference type="Pfam" id="PF07638">
    <property type="entry name" value="Sigma70_ECF"/>
    <property type="match status" value="1"/>
</dbReference>
<evidence type="ECO:0000313" key="7">
    <source>
        <dbReference type="EMBL" id="MBA2227517.1"/>
    </source>
</evidence>
<keyword evidence="8" id="KW-1185">Reference proteome</keyword>
<proteinExistence type="inferred from homology"/>
<dbReference type="GO" id="GO:0003677">
    <property type="term" value="F:DNA binding"/>
    <property type="evidence" value="ECO:0007669"/>
    <property type="project" value="UniProtKB-KW"/>
</dbReference>
<dbReference type="AlphaFoldDB" id="A0A7V8VGR9"/>
<evidence type="ECO:0000256" key="4">
    <source>
        <dbReference type="ARBA" id="ARBA00023125"/>
    </source>
</evidence>
<dbReference type="InterPro" id="IPR053812">
    <property type="entry name" value="HTH_Sigma70_ECF-like"/>
</dbReference>
<evidence type="ECO:0000256" key="5">
    <source>
        <dbReference type="ARBA" id="ARBA00023163"/>
    </source>
</evidence>
<dbReference type="InterPro" id="IPR013325">
    <property type="entry name" value="RNA_pol_sigma_r2"/>
</dbReference>
<evidence type="ECO:0000256" key="2">
    <source>
        <dbReference type="ARBA" id="ARBA00023015"/>
    </source>
</evidence>
<sequence length="209" mass="24248">MTQDTIELILQVQNGDKKAFDKLYSQYYQKLLRYISDLCRKANLANEDEDIVQETFLKVWQKLKTLKDPKAFESWLTKIAKNIVYRHTKKKIRDKKSLRRSVSSGIRQVIRGGVNPTDSGEVGWEDQAYNPEQTDPMDGVADREMCETLRQVLPHLSPLHRKVVEEHYLNGRLVAEIAQELNKPEGTIKRLLYEARAVLRAPLAHKLSF</sequence>
<dbReference type="Proteomes" id="UP000542342">
    <property type="component" value="Unassembled WGS sequence"/>
</dbReference>
<accession>A0A7V8VGR9</accession>
<evidence type="ECO:0000313" key="8">
    <source>
        <dbReference type="Proteomes" id="UP000542342"/>
    </source>
</evidence>
<evidence type="ECO:0000256" key="1">
    <source>
        <dbReference type="ARBA" id="ARBA00010641"/>
    </source>
</evidence>
<keyword evidence="4" id="KW-0238">DNA-binding</keyword>
<evidence type="ECO:0000256" key="3">
    <source>
        <dbReference type="ARBA" id="ARBA00023082"/>
    </source>
</evidence>
<dbReference type="Gene3D" id="1.10.1740.10">
    <property type="match status" value="1"/>
</dbReference>
<dbReference type="InterPro" id="IPR036388">
    <property type="entry name" value="WH-like_DNA-bd_sf"/>
</dbReference>
<protein>
    <submittedName>
        <fullName evidence="7">RNA polymerase sigma factor</fullName>
    </submittedName>
</protein>
<keyword evidence="3" id="KW-0731">Sigma factor</keyword>
<reference evidence="7 8" key="1">
    <citation type="submission" date="2020-07" db="EMBL/GenBank/DDBJ databases">
        <title>Thermogemmata thermophila gen. nov., sp. nov., a novel moderate thermophilic planctomycete from a Kamchatka hot spring.</title>
        <authorList>
            <person name="Elcheninov A.G."/>
            <person name="Podosokorskaya O.A."/>
            <person name="Kovaleva O.L."/>
            <person name="Novikov A."/>
            <person name="Bonch-Osmolovskaya E.A."/>
            <person name="Toshchakov S.V."/>
            <person name="Kublanov I.V."/>
        </authorList>
    </citation>
    <scope>NUCLEOTIDE SEQUENCE [LARGE SCALE GENOMIC DNA]</scope>
    <source>
        <strain evidence="7 8">2918</strain>
    </source>
</reference>
<dbReference type="GO" id="GO:0006352">
    <property type="term" value="P:DNA-templated transcription initiation"/>
    <property type="evidence" value="ECO:0007669"/>
    <property type="project" value="InterPro"/>
</dbReference>
<organism evidence="7 8">
    <name type="scientific">Thermogemmata fonticola</name>
    <dbReference type="NCBI Taxonomy" id="2755323"/>
    <lineage>
        <taxon>Bacteria</taxon>
        <taxon>Pseudomonadati</taxon>
        <taxon>Planctomycetota</taxon>
        <taxon>Planctomycetia</taxon>
        <taxon>Gemmatales</taxon>
        <taxon>Gemmataceae</taxon>
        <taxon>Thermogemmata</taxon>
    </lineage>
</organism>
<keyword evidence="2" id="KW-0805">Transcription regulation</keyword>
<dbReference type="PANTHER" id="PTHR43133:SF8">
    <property type="entry name" value="RNA POLYMERASE SIGMA FACTOR HI_1459-RELATED"/>
    <property type="match status" value="1"/>
</dbReference>
<dbReference type="NCBIfam" id="TIGR02937">
    <property type="entry name" value="sigma70-ECF"/>
    <property type="match status" value="1"/>
</dbReference>
<feature type="domain" description="RNA polymerase sigma-70 ECF-like HTH" evidence="6">
    <location>
        <begin position="4"/>
        <end position="202"/>
    </location>
</feature>
<dbReference type="CDD" id="cd06171">
    <property type="entry name" value="Sigma70_r4"/>
    <property type="match status" value="1"/>
</dbReference>
<dbReference type="EMBL" id="JACEFB010000015">
    <property type="protein sequence ID" value="MBA2227517.1"/>
    <property type="molecule type" value="Genomic_DNA"/>
</dbReference>
<keyword evidence="5" id="KW-0804">Transcription</keyword>
<dbReference type="PANTHER" id="PTHR43133">
    <property type="entry name" value="RNA POLYMERASE ECF-TYPE SIGMA FACTO"/>
    <property type="match status" value="1"/>
</dbReference>
<gene>
    <name evidence="7" type="ORF">H0921_15260</name>
</gene>
<dbReference type="GO" id="GO:0016987">
    <property type="term" value="F:sigma factor activity"/>
    <property type="evidence" value="ECO:0007669"/>
    <property type="project" value="UniProtKB-KW"/>
</dbReference>
<evidence type="ECO:0000259" key="6">
    <source>
        <dbReference type="Pfam" id="PF07638"/>
    </source>
</evidence>
<dbReference type="SUPFAM" id="SSF88659">
    <property type="entry name" value="Sigma3 and sigma4 domains of RNA polymerase sigma factors"/>
    <property type="match status" value="1"/>
</dbReference>
<dbReference type="InterPro" id="IPR013324">
    <property type="entry name" value="RNA_pol_sigma_r3/r4-like"/>
</dbReference>
<comment type="caution">
    <text evidence="7">The sequence shown here is derived from an EMBL/GenBank/DDBJ whole genome shotgun (WGS) entry which is preliminary data.</text>
</comment>
<dbReference type="InterPro" id="IPR039425">
    <property type="entry name" value="RNA_pol_sigma-70-like"/>
</dbReference>
<dbReference type="SUPFAM" id="SSF88946">
    <property type="entry name" value="Sigma2 domain of RNA polymerase sigma factors"/>
    <property type="match status" value="1"/>
</dbReference>
<dbReference type="Gene3D" id="1.10.10.10">
    <property type="entry name" value="Winged helix-like DNA-binding domain superfamily/Winged helix DNA-binding domain"/>
    <property type="match status" value="1"/>
</dbReference>
<dbReference type="InterPro" id="IPR014284">
    <property type="entry name" value="RNA_pol_sigma-70_dom"/>
</dbReference>
<dbReference type="RefSeq" id="WP_194539384.1">
    <property type="nucleotide sequence ID" value="NZ_JACEFB010000015.1"/>
</dbReference>
<comment type="similarity">
    <text evidence="1">Belongs to the sigma-70 factor family. ECF subfamily.</text>
</comment>